<feature type="region of interest" description="Disordered" evidence="4">
    <location>
        <begin position="823"/>
        <end position="854"/>
    </location>
</feature>
<keyword evidence="9" id="KW-1185">Reference proteome</keyword>
<feature type="region of interest" description="Disordered" evidence="4">
    <location>
        <begin position="529"/>
        <end position="617"/>
    </location>
</feature>
<feature type="compositionally biased region" description="Low complexity" evidence="4">
    <location>
        <begin position="829"/>
        <end position="845"/>
    </location>
</feature>
<dbReference type="OrthoDB" id="2143914at2759"/>
<protein>
    <submittedName>
        <fullName evidence="8">Uncharacterized protein</fullName>
    </submittedName>
</protein>
<dbReference type="SUPFAM" id="SSF46689">
    <property type="entry name" value="Homeodomain-like"/>
    <property type="match status" value="1"/>
</dbReference>
<dbReference type="PANTHER" id="PTHR46380">
    <property type="entry name" value="CYCLIN-D-BINDING MYB-LIKE TRANSCRIPTION FACTOR 1"/>
    <property type="match status" value="1"/>
</dbReference>
<feature type="domain" description="SANT" evidence="6">
    <location>
        <begin position="777"/>
        <end position="824"/>
    </location>
</feature>
<feature type="region of interest" description="Disordered" evidence="4">
    <location>
        <begin position="748"/>
        <end position="772"/>
    </location>
</feature>
<dbReference type="RefSeq" id="XP_025373775.1">
    <property type="nucleotide sequence ID" value="XM_025523009.1"/>
</dbReference>
<feature type="compositionally biased region" description="Low complexity" evidence="4">
    <location>
        <begin position="649"/>
        <end position="670"/>
    </location>
</feature>
<accession>A0A316YA76</accession>
<evidence type="ECO:0000256" key="3">
    <source>
        <dbReference type="ARBA" id="ARBA00023242"/>
    </source>
</evidence>
<dbReference type="InterPro" id="IPR017930">
    <property type="entry name" value="Myb_dom"/>
</dbReference>
<evidence type="ECO:0000313" key="9">
    <source>
        <dbReference type="Proteomes" id="UP000245768"/>
    </source>
</evidence>
<dbReference type="InterPro" id="IPR001005">
    <property type="entry name" value="SANT/Myb"/>
</dbReference>
<feature type="domain" description="HTH myb-type" evidence="7">
    <location>
        <begin position="770"/>
        <end position="824"/>
    </location>
</feature>
<organism evidence="8 9">
    <name type="scientific">Acaromyces ingoldii</name>
    <dbReference type="NCBI Taxonomy" id="215250"/>
    <lineage>
        <taxon>Eukaryota</taxon>
        <taxon>Fungi</taxon>
        <taxon>Dikarya</taxon>
        <taxon>Basidiomycota</taxon>
        <taxon>Ustilaginomycotina</taxon>
        <taxon>Exobasidiomycetes</taxon>
        <taxon>Exobasidiales</taxon>
        <taxon>Cryptobasidiaceae</taxon>
        <taxon>Acaromyces</taxon>
    </lineage>
</organism>
<dbReference type="PROSITE" id="PS50090">
    <property type="entry name" value="MYB_LIKE"/>
    <property type="match status" value="1"/>
</dbReference>
<dbReference type="InterPro" id="IPR051651">
    <property type="entry name" value="DMTF1_DNA-bind_reg"/>
</dbReference>
<dbReference type="InterPro" id="IPR009057">
    <property type="entry name" value="Homeodomain-like_sf"/>
</dbReference>
<gene>
    <name evidence="8" type="ORF">FA10DRAFT_270128</name>
</gene>
<feature type="compositionally biased region" description="Polar residues" evidence="4">
    <location>
        <begin position="671"/>
        <end position="689"/>
    </location>
</feature>
<feature type="region of interest" description="Disordered" evidence="4">
    <location>
        <begin position="85"/>
        <end position="199"/>
    </location>
</feature>
<feature type="compositionally biased region" description="Polar residues" evidence="4">
    <location>
        <begin position="431"/>
        <end position="444"/>
    </location>
</feature>
<dbReference type="Proteomes" id="UP000245768">
    <property type="component" value="Unassembled WGS sequence"/>
</dbReference>
<dbReference type="Pfam" id="PF00249">
    <property type="entry name" value="Myb_DNA-binding"/>
    <property type="match status" value="1"/>
</dbReference>
<sequence length="854" mass="90672">MMSSLRTKYAHELAQELSLRSRLEAELEGAQAQAKMLSAMLARSESRNEEQDRQRAMSAEEEVMWQEEMKGHASAYAQQQAARARAAQMAQAQAQTQVRTTQTPGQAQTATARAKQNGSPGVGAGNGGLEEPFELKAEPTSPTFAATEADGEGAVTGLGISAPSTTAGPQPTPSDPALTVASGSGSGSSPLSTIIKERNKLLSDKRYLKSRMRDAEAQRDRLEAELRSMRPLLVRGAPSKSAAASTLLASAPSSSSLATPGSNAPNTPSGRSQKRDRSRRRRVATMGDAEAEHLLLAARRLRVSHARTTAGRPQSSPSKQTPLLDDDGRPRTPPPRTPRTPRTAQMSNTPRRGGHDGDATVMMTAGGSPRNGAMLPVAHHNGGGSPLARRNGASLGRWGTHERTDSMRSNGGIDELLQAAQTVLNPAERPTLSSQDRQSNSRTRGGSDAEEDEQEEEDGDDGDEAAVSRRHAFPSAGGSGAAATGGVMSMAKGSANLNNESPKRRRVSTSATVGVDLASMSPGKRIARFGTVDGKLGDGMRRLRTSTEGAEPLYHSAEEAGPMSSGVLSQSSGLSALDLLADQAAASQQPSQSSDRSHSTAEEEEDELEVRSDMSYDGMAVDGEAHSHYYPRGAYGHSYAHEESYRHMQQQPPSSQPSSQQQQQQQPSSQASGYTYSTPPLSHGWTSHQPAGPRNGVYAPRGSSPPSSGRYSTFGHGPRISSGDVHLMSAGKASLASSGSAPTLMMMMPESPKAGQKHSAQAKGGNTSPDKRLPYVRWSEEEDRKLRKAIADHGQRWEAVARVVGTRSYHQCRQRYLLMRRKEAAAKESATNNSSSGRSSGSPARHAPSATAAS</sequence>
<dbReference type="GO" id="GO:0000976">
    <property type="term" value="F:transcription cis-regulatory region binding"/>
    <property type="evidence" value="ECO:0007669"/>
    <property type="project" value="TreeGrafter"/>
</dbReference>
<keyword evidence="3" id="KW-0539">Nucleus</keyword>
<comment type="subcellular location">
    <subcellularLocation>
        <location evidence="1">Nucleus</location>
    </subcellularLocation>
</comment>
<feature type="compositionally biased region" description="Low complexity" evidence="4">
    <location>
        <begin position="564"/>
        <end position="594"/>
    </location>
</feature>
<dbReference type="GO" id="GO:0003700">
    <property type="term" value="F:DNA-binding transcription factor activity"/>
    <property type="evidence" value="ECO:0007669"/>
    <property type="project" value="TreeGrafter"/>
</dbReference>
<dbReference type="SMART" id="SM00717">
    <property type="entry name" value="SANT"/>
    <property type="match status" value="1"/>
</dbReference>
<dbReference type="InterPro" id="IPR017884">
    <property type="entry name" value="SANT_dom"/>
</dbReference>
<evidence type="ECO:0000256" key="1">
    <source>
        <dbReference type="ARBA" id="ARBA00004123"/>
    </source>
</evidence>
<dbReference type="Gene3D" id="1.10.10.60">
    <property type="entry name" value="Homeodomain-like"/>
    <property type="match status" value="1"/>
</dbReference>
<feature type="compositionally biased region" description="Basic and acidic residues" evidence="4">
    <location>
        <begin position="44"/>
        <end position="55"/>
    </location>
</feature>
<dbReference type="CDD" id="cd00167">
    <property type="entry name" value="SANT"/>
    <property type="match status" value="1"/>
</dbReference>
<feature type="compositionally biased region" description="Low complexity" evidence="4">
    <location>
        <begin position="242"/>
        <end position="260"/>
    </location>
</feature>
<feature type="region of interest" description="Disordered" evidence="4">
    <location>
        <begin position="305"/>
        <end position="409"/>
    </location>
</feature>
<feature type="compositionally biased region" description="Acidic residues" evidence="4">
    <location>
        <begin position="448"/>
        <end position="464"/>
    </location>
</feature>
<reference evidence="8 9" key="1">
    <citation type="journal article" date="2018" name="Mol. Biol. Evol.">
        <title>Broad Genomic Sampling Reveals a Smut Pathogenic Ancestry of the Fungal Clade Ustilaginomycotina.</title>
        <authorList>
            <person name="Kijpornyongpan T."/>
            <person name="Mondo S.J."/>
            <person name="Barry K."/>
            <person name="Sandor L."/>
            <person name="Lee J."/>
            <person name="Lipzen A."/>
            <person name="Pangilinan J."/>
            <person name="LaButti K."/>
            <person name="Hainaut M."/>
            <person name="Henrissat B."/>
            <person name="Grigoriev I.V."/>
            <person name="Spatafora J.W."/>
            <person name="Aime M.C."/>
        </authorList>
    </citation>
    <scope>NUCLEOTIDE SEQUENCE [LARGE SCALE GENOMIC DNA]</scope>
    <source>
        <strain evidence="8 9">MCA 4198</strain>
    </source>
</reference>
<feature type="compositionally biased region" description="Low complexity" evidence="4">
    <location>
        <begin position="700"/>
        <end position="710"/>
    </location>
</feature>
<dbReference type="AlphaFoldDB" id="A0A316YA76"/>
<feature type="region of interest" description="Disordered" evidence="4">
    <location>
        <begin position="37"/>
        <end position="62"/>
    </location>
</feature>
<feature type="compositionally biased region" description="Low complexity" evidence="4">
    <location>
        <begin position="85"/>
        <end position="112"/>
    </location>
</feature>
<keyword evidence="2" id="KW-0238">DNA-binding</keyword>
<dbReference type="GeneID" id="37044925"/>
<evidence type="ECO:0000259" key="5">
    <source>
        <dbReference type="PROSITE" id="PS50090"/>
    </source>
</evidence>
<evidence type="ECO:0000313" key="8">
    <source>
        <dbReference type="EMBL" id="PWN86577.1"/>
    </source>
</evidence>
<dbReference type="PANTHER" id="PTHR46380:SF2">
    <property type="entry name" value="CYCLIN-D-BINDING MYB-LIKE TRANSCRIPTION FACTOR 1"/>
    <property type="match status" value="1"/>
</dbReference>
<dbReference type="EMBL" id="KZ819644">
    <property type="protein sequence ID" value="PWN86577.1"/>
    <property type="molecule type" value="Genomic_DNA"/>
</dbReference>
<feature type="region of interest" description="Disordered" evidence="4">
    <location>
        <begin position="427"/>
        <end position="516"/>
    </location>
</feature>
<name>A0A316YA76_9BASI</name>
<evidence type="ECO:0000259" key="7">
    <source>
        <dbReference type="PROSITE" id="PS51294"/>
    </source>
</evidence>
<feature type="region of interest" description="Disordered" evidence="4">
    <location>
        <begin position="643"/>
        <end position="718"/>
    </location>
</feature>
<dbReference type="GO" id="GO:0005634">
    <property type="term" value="C:nucleus"/>
    <property type="evidence" value="ECO:0007669"/>
    <property type="project" value="UniProtKB-SubCell"/>
</dbReference>
<feature type="compositionally biased region" description="Basic residues" evidence="4">
    <location>
        <begin position="272"/>
        <end position="283"/>
    </location>
</feature>
<feature type="domain" description="Myb-like" evidence="5">
    <location>
        <begin position="777"/>
        <end position="816"/>
    </location>
</feature>
<feature type="compositionally biased region" description="Low complexity" evidence="4">
    <location>
        <begin position="481"/>
        <end position="491"/>
    </location>
</feature>
<dbReference type="PROSITE" id="PS51294">
    <property type="entry name" value="HTH_MYB"/>
    <property type="match status" value="1"/>
</dbReference>
<feature type="compositionally biased region" description="Polar residues" evidence="4">
    <location>
        <begin position="311"/>
        <end position="321"/>
    </location>
</feature>
<dbReference type="PROSITE" id="PS51293">
    <property type="entry name" value="SANT"/>
    <property type="match status" value="1"/>
</dbReference>
<evidence type="ECO:0000259" key="6">
    <source>
        <dbReference type="PROSITE" id="PS51293"/>
    </source>
</evidence>
<dbReference type="InParanoid" id="A0A316YA76"/>
<dbReference type="STRING" id="215250.A0A316YA76"/>
<proteinExistence type="predicted"/>
<feature type="region of interest" description="Disordered" evidence="4">
    <location>
        <begin position="242"/>
        <end position="290"/>
    </location>
</feature>
<evidence type="ECO:0000256" key="4">
    <source>
        <dbReference type="SAM" id="MobiDB-lite"/>
    </source>
</evidence>
<evidence type="ECO:0000256" key="2">
    <source>
        <dbReference type="ARBA" id="ARBA00023125"/>
    </source>
</evidence>